<dbReference type="RefSeq" id="XP_001012922.2">
    <property type="nucleotide sequence ID" value="XM_001012922.2"/>
</dbReference>
<dbReference type="GeneID" id="7825120"/>
<name>Q237R4_TETTS</name>
<evidence type="ECO:0000259" key="1">
    <source>
        <dbReference type="Pfam" id="PF01764"/>
    </source>
</evidence>
<dbReference type="OrthoDB" id="424277at2759"/>
<dbReference type="eggNOG" id="KOG4569">
    <property type="taxonomic scope" value="Eukaryota"/>
</dbReference>
<dbReference type="PANTHER" id="PTHR45856:SF25">
    <property type="entry name" value="FUNGAL LIPASE-LIKE DOMAIN-CONTAINING PROTEIN"/>
    <property type="match status" value="1"/>
</dbReference>
<proteinExistence type="predicted"/>
<organism evidence="2 3">
    <name type="scientific">Tetrahymena thermophila (strain SB210)</name>
    <dbReference type="NCBI Taxonomy" id="312017"/>
    <lineage>
        <taxon>Eukaryota</taxon>
        <taxon>Sar</taxon>
        <taxon>Alveolata</taxon>
        <taxon>Ciliophora</taxon>
        <taxon>Intramacronucleata</taxon>
        <taxon>Oligohymenophorea</taxon>
        <taxon>Hymenostomatida</taxon>
        <taxon>Tetrahymenina</taxon>
        <taxon>Tetrahymenidae</taxon>
        <taxon>Tetrahymena</taxon>
    </lineage>
</organism>
<dbReference type="InterPro" id="IPR029058">
    <property type="entry name" value="AB_hydrolase_fold"/>
</dbReference>
<dbReference type="InterPro" id="IPR002921">
    <property type="entry name" value="Fungal_lipase-type"/>
</dbReference>
<dbReference type="CDD" id="cd00519">
    <property type="entry name" value="Lipase_3"/>
    <property type="match status" value="1"/>
</dbReference>
<gene>
    <name evidence="2" type="ORF">TTHERM_00320230</name>
</gene>
<dbReference type="HOGENOM" id="CLU_032957_5_0_1"/>
<feature type="domain" description="Fungal lipase-type" evidence="1">
    <location>
        <begin position="104"/>
        <end position="241"/>
    </location>
</feature>
<keyword evidence="3" id="KW-1185">Reference proteome</keyword>
<dbReference type="Pfam" id="PF01764">
    <property type="entry name" value="Lipase_3"/>
    <property type="match status" value="1"/>
</dbReference>
<dbReference type="AlphaFoldDB" id="Q237R4"/>
<evidence type="ECO:0000313" key="2">
    <source>
        <dbReference type="EMBL" id="EAR92677.2"/>
    </source>
</evidence>
<dbReference type="Gene3D" id="3.40.50.1820">
    <property type="entry name" value="alpha/beta hydrolase"/>
    <property type="match status" value="1"/>
</dbReference>
<evidence type="ECO:0000313" key="3">
    <source>
        <dbReference type="Proteomes" id="UP000009168"/>
    </source>
</evidence>
<protein>
    <submittedName>
        <fullName evidence="2">Lipase family protein</fullName>
    </submittedName>
</protein>
<dbReference type="KEGG" id="tet:TTHERM_00320230"/>
<dbReference type="SUPFAM" id="SSF53474">
    <property type="entry name" value="alpha/beta-Hydrolases"/>
    <property type="match status" value="1"/>
</dbReference>
<sequence length="303" mass="34443">MNKLQVLFIAAIVCTIGSTVYLLNKSSSDVQESQLTFPYDENLAENLAGFSMASYCKASKIENWNCGASCKKNPEGLQDVYIMKNKTMNAAGFLAYSPAHDAIVVVFRGTVPWLIKNWISDINTVKTKYSRCEKCYVHLGFFNAFKELQDQILTEFPKLKAKYPYSKVFVTGHSLGAAMSTHAVPVIYELNGNKPIDAFYNFGSPRVGDENYHQWFDSQNFTLQYGRINHRADPVPHLPPNYSPFTFTHIDHEVFYQTFKKPYTQCIETESLECADGIKIPLDIPDHLSYFGWDWATDILACQ</sequence>
<dbReference type="GO" id="GO:0006629">
    <property type="term" value="P:lipid metabolic process"/>
    <property type="evidence" value="ECO:0007669"/>
    <property type="project" value="InterPro"/>
</dbReference>
<dbReference type="EMBL" id="GG662743">
    <property type="protein sequence ID" value="EAR92677.2"/>
    <property type="molecule type" value="Genomic_DNA"/>
</dbReference>
<dbReference type="PANTHER" id="PTHR45856">
    <property type="entry name" value="ALPHA/BETA-HYDROLASES SUPERFAMILY PROTEIN"/>
    <property type="match status" value="1"/>
</dbReference>
<reference evidence="3" key="1">
    <citation type="journal article" date="2006" name="PLoS Biol.">
        <title>Macronuclear genome sequence of the ciliate Tetrahymena thermophila, a model eukaryote.</title>
        <authorList>
            <person name="Eisen J.A."/>
            <person name="Coyne R.S."/>
            <person name="Wu M."/>
            <person name="Wu D."/>
            <person name="Thiagarajan M."/>
            <person name="Wortman J.R."/>
            <person name="Badger J.H."/>
            <person name="Ren Q."/>
            <person name="Amedeo P."/>
            <person name="Jones K.M."/>
            <person name="Tallon L.J."/>
            <person name="Delcher A.L."/>
            <person name="Salzberg S.L."/>
            <person name="Silva J.C."/>
            <person name="Haas B.J."/>
            <person name="Majoros W.H."/>
            <person name="Farzad M."/>
            <person name="Carlton J.M."/>
            <person name="Smith R.K. Jr."/>
            <person name="Garg J."/>
            <person name="Pearlman R.E."/>
            <person name="Karrer K.M."/>
            <person name="Sun L."/>
            <person name="Manning G."/>
            <person name="Elde N.C."/>
            <person name="Turkewitz A.P."/>
            <person name="Asai D.J."/>
            <person name="Wilkes D.E."/>
            <person name="Wang Y."/>
            <person name="Cai H."/>
            <person name="Collins K."/>
            <person name="Stewart B.A."/>
            <person name="Lee S.R."/>
            <person name="Wilamowska K."/>
            <person name="Weinberg Z."/>
            <person name="Ruzzo W.L."/>
            <person name="Wloga D."/>
            <person name="Gaertig J."/>
            <person name="Frankel J."/>
            <person name="Tsao C.-C."/>
            <person name="Gorovsky M.A."/>
            <person name="Keeling P.J."/>
            <person name="Waller R.F."/>
            <person name="Patron N.J."/>
            <person name="Cherry J.M."/>
            <person name="Stover N.A."/>
            <person name="Krieger C.J."/>
            <person name="del Toro C."/>
            <person name="Ryder H.F."/>
            <person name="Williamson S.C."/>
            <person name="Barbeau R.A."/>
            <person name="Hamilton E.P."/>
            <person name="Orias E."/>
        </authorList>
    </citation>
    <scope>NUCLEOTIDE SEQUENCE [LARGE SCALE GENOMIC DNA]</scope>
    <source>
        <strain evidence="3">SB210</strain>
    </source>
</reference>
<accession>Q237R4</accession>
<dbReference type="InParanoid" id="Q237R4"/>
<dbReference type="Proteomes" id="UP000009168">
    <property type="component" value="Unassembled WGS sequence"/>
</dbReference>
<dbReference type="InterPro" id="IPR051218">
    <property type="entry name" value="Sec_MonoDiacylglyc_Lipase"/>
</dbReference>